<organism evidence="2 3">
    <name type="scientific">Paraoerskovia marina</name>
    <dbReference type="NCBI Taxonomy" id="545619"/>
    <lineage>
        <taxon>Bacteria</taxon>
        <taxon>Bacillati</taxon>
        <taxon>Actinomycetota</taxon>
        <taxon>Actinomycetes</taxon>
        <taxon>Micrococcales</taxon>
        <taxon>Cellulomonadaceae</taxon>
        <taxon>Paraoerskovia</taxon>
    </lineage>
</organism>
<dbReference type="RefSeq" id="WP_083371542.1">
    <property type="nucleotide sequence ID" value="NZ_LT629776.1"/>
</dbReference>
<keyword evidence="3" id="KW-1185">Reference proteome</keyword>
<dbReference type="OrthoDB" id="3754030at2"/>
<protein>
    <recommendedName>
        <fullName evidence="4">PD-(D/E)XK nuclease superfamily protein</fullName>
    </recommendedName>
</protein>
<proteinExistence type="predicted"/>
<feature type="region of interest" description="Disordered" evidence="1">
    <location>
        <begin position="838"/>
        <end position="888"/>
    </location>
</feature>
<dbReference type="AlphaFoldDB" id="A0A1H1NTB2"/>
<accession>A0A1H1NTB2</accession>
<dbReference type="EMBL" id="LT629776">
    <property type="protein sequence ID" value="SDS02183.1"/>
    <property type="molecule type" value="Genomic_DNA"/>
</dbReference>
<reference evidence="2 3" key="1">
    <citation type="submission" date="2016-10" db="EMBL/GenBank/DDBJ databases">
        <authorList>
            <person name="de Groot N.N."/>
        </authorList>
    </citation>
    <scope>NUCLEOTIDE SEQUENCE [LARGE SCALE GENOMIC DNA]</scope>
    <source>
        <strain evidence="2 3">DSM 22126</strain>
    </source>
</reference>
<evidence type="ECO:0000313" key="2">
    <source>
        <dbReference type="EMBL" id="SDS02183.1"/>
    </source>
</evidence>
<dbReference type="Proteomes" id="UP000185663">
    <property type="component" value="Chromosome I"/>
</dbReference>
<evidence type="ECO:0000313" key="3">
    <source>
        <dbReference type="Proteomes" id="UP000185663"/>
    </source>
</evidence>
<dbReference type="STRING" id="545619.SAMN04489860_0615"/>
<sequence>MTTITGGGSSAVGASTLSACERFRGTDPLVTGVPRRALAADLGFPDTAAGIPEARWMRAMTFERLVRDEAFAAQVTTTTVGGLGLDRPDEVAVVDAHCSQAETVRLLEEARDRARSDGADGGPLATLIYQPEVPFPGVTAPDATPIKPDFLIVTARTDDDGAWVVMGDAKDYERVRSRIDDGRLLKGYLQVALGAEALDRWALRPDGLEVHRFGVLAVPRNAYLQPTAVLEDLRDHRTEVRWFLDQRLAAAANPTPVPTEHLVATFDPASCATCSLFAYCRNELRTSDDDASLRIELGLAPEDDGPTASAVLRATREGVAQLTGQGRVDAVGLPGTVNVVVAKSDAATLGLHGIAQQRMTPDGPTPWETRVFDDPQSDATRRTVMALLGEALDAASAEAEGAVHVVVPDQQTADVLATVADALAGVELSRLRWERDLEQGREALTFDGEPARIPQPLGAVARVAVSFFLEDDRARALTLRSPVADLRAVLARHVVAGGPAVDSLRLDYLATWATATEPLDHRAVADHVEALVSTPGARLTNVRSDEIHHALSGTRGRSGRPADPERYAALVIDELAYKQAVVDDVVAHLGTLPTSRAREMYEGIESSAQAVWRRRVELHSSDLVRFGRTAPFWRNALVPIIEADSSCREQLTAVSHPQQADEMAADPSHKYLTRATVTSLDPLVVDVESRRFGRASGDEAVRAVLLHTNGTPAIENAVSIKHQGGSFKIDGFSIGPLHPHDDGTRPVEVGAPSRMVWEPEVPPALSVGDAVVLADFGWFAKTKGNRYFSVPRPPVDKTLAPKDDCQPGSYADDPESHGFCCRPHEIGEAEYSDILAERRENDELNPQAWPPVRDLDAFEVPPDGLPRGDATTSPPETPPADLTINDLE</sequence>
<evidence type="ECO:0008006" key="4">
    <source>
        <dbReference type="Google" id="ProtNLM"/>
    </source>
</evidence>
<dbReference type="eggNOG" id="ENOG502Z8UM">
    <property type="taxonomic scope" value="Bacteria"/>
</dbReference>
<name>A0A1H1NTB2_9CELL</name>
<gene>
    <name evidence="2" type="ORF">SAMN04489860_0615</name>
</gene>
<evidence type="ECO:0000256" key="1">
    <source>
        <dbReference type="SAM" id="MobiDB-lite"/>
    </source>
</evidence>